<feature type="transmembrane region" description="Helical" evidence="2">
    <location>
        <begin position="344"/>
        <end position="366"/>
    </location>
</feature>
<dbReference type="GO" id="GO:0016746">
    <property type="term" value="F:acyltransferase activity"/>
    <property type="evidence" value="ECO:0007669"/>
    <property type="project" value="UniProtKB-KW"/>
</dbReference>
<dbReference type="InterPro" id="IPR002656">
    <property type="entry name" value="Acyl_transf_3_dom"/>
</dbReference>
<sequence>MTAPNIPPVAERATSRLPSLTGMRFVAALLVVLSHVGMVILPRTGDSWLTGLESVVYTAGPTGVVFFFVLSGFVLTWVARPGDTRPRFWRRRLLKIYPNHLVTMGVVVVLMLLAGNAVTFNNTVPTVFLVQSWIPHQEVLLNYTSNVPTWSLACELLFYAAFPFLLPLLRRIPVDRLWHWACGTGLAIGAMPFVALLLPAQPQMPHSPLAWWREWFVYYFPLTRLLEFVLGMLVALVVLNRRWIRLPLPAAVVLALGSYLAGSYLLPEVYSQAALTAFFLALVIAATATADVERRRTGFGGRTFVFLGEISYALYIVHWLVVSYGPLGLAKPDSWMVESTVAEALWQGFWTVVISLVAAWLLYRLVELPAMRRWSRPSSAPRAPGGPKPARPAAEDTRPKAVTRV</sequence>
<feature type="domain" description="Acyltransferase 3" evidence="3">
    <location>
        <begin position="19"/>
        <end position="364"/>
    </location>
</feature>
<evidence type="ECO:0000313" key="4">
    <source>
        <dbReference type="EMBL" id="MBB1244127.1"/>
    </source>
</evidence>
<feature type="transmembrane region" description="Helical" evidence="2">
    <location>
        <begin position="218"/>
        <end position="239"/>
    </location>
</feature>
<feature type="transmembrane region" description="Helical" evidence="2">
    <location>
        <begin position="272"/>
        <end position="292"/>
    </location>
</feature>
<feature type="transmembrane region" description="Helical" evidence="2">
    <location>
        <begin position="21"/>
        <end position="42"/>
    </location>
</feature>
<evidence type="ECO:0000313" key="5">
    <source>
        <dbReference type="Proteomes" id="UP000766698"/>
    </source>
</evidence>
<dbReference type="RefSeq" id="WP_182855483.1">
    <property type="nucleotide sequence ID" value="NZ_WMLF01000127.1"/>
</dbReference>
<gene>
    <name evidence="4" type="ORF">GL263_11235</name>
</gene>
<feature type="transmembrane region" description="Helical" evidence="2">
    <location>
        <begin position="177"/>
        <end position="198"/>
    </location>
</feature>
<proteinExistence type="predicted"/>
<keyword evidence="4" id="KW-0808">Transferase</keyword>
<organism evidence="4 5">
    <name type="scientific">Streptomyces durbertensis</name>
    <dbReference type="NCBI Taxonomy" id="2448886"/>
    <lineage>
        <taxon>Bacteria</taxon>
        <taxon>Bacillati</taxon>
        <taxon>Actinomycetota</taxon>
        <taxon>Actinomycetes</taxon>
        <taxon>Kitasatosporales</taxon>
        <taxon>Streptomycetaceae</taxon>
        <taxon>Streptomyces</taxon>
    </lineage>
</organism>
<name>A0ABR6EGB2_9ACTN</name>
<feature type="transmembrane region" description="Helical" evidence="2">
    <location>
        <begin position="100"/>
        <end position="120"/>
    </location>
</feature>
<dbReference type="EMBL" id="WMLF01000127">
    <property type="protein sequence ID" value="MBB1244127.1"/>
    <property type="molecule type" value="Genomic_DNA"/>
</dbReference>
<feature type="region of interest" description="Disordered" evidence="1">
    <location>
        <begin position="375"/>
        <end position="405"/>
    </location>
</feature>
<dbReference type="Proteomes" id="UP000766698">
    <property type="component" value="Unassembled WGS sequence"/>
</dbReference>
<comment type="caution">
    <text evidence="4">The sequence shown here is derived from an EMBL/GenBank/DDBJ whole genome shotgun (WGS) entry which is preliminary data.</text>
</comment>
<keyword evidence="2" id="KW-1133">Transmembrane helix</keyword>
<feature type="transmembrane region" description="Helical" evidence="2">
    <location>
        <begin position="150"/>
        <end position="170"/>
    </location>
</feature>
<keyword evidence="5" id="KW-1185">Reference proteome</keyword>
<evidence type="ECO:0000256" key="1">
    <source>
        <dbReference type="SAM" id="MobiDB-lite"/>
    </source>
</evidence>
<dbReference type="PANTHER" id="PTHR23028">
    <property type="entry name" value="ACETYLTRANSFERASE"/>
    <property type="match status" value="1"/>
</dbReference>
<reference evidence="5" key="1">
    <citation type="journal article" date="2020" name="Syst. Appl. Microbiol.">
        <title>Streptomyces alkaliterrae sp. nov., isolated from an alkaline soil, and emended descriptions of Streptomyces alkaliphilus, Streptomyces calidiresistens and Streptomyces durbertensis.</title>
        <authorList>
            <person name="Swiecimska M."/>
            <person name="Golinska P."/>
            <person name="Nouioui I."/>
            <person name="Wypij M."/>
            <person name="Rai M."/>
            <person name="Sangal V."/>
            <person name="Goodfellow M."/>
        </authorList>
    </citation>
    <scope>NUCLEOTIDE SEQUENCE [LARGE SCALE GENOMIC DNA]</scope>
    <source>
        <strain evidence="5">DSM 104538</strain>
    </source>
</reference>
<protein>
    <submittedName>
        <fullName evidence="4">Acyltransferase</fullName>
    </submittedName>
</protein>
<dbReference type="Pfam" id="PF01757">
    <property type="entry name" value="Acyl_transf_3"/>
    <property type="match status" value="1"/>
</dbReference>
<evidence type="ECO:0000256" key="2">
    <source>
        <dbReference type="SAM" id="Phobius"/>
    </source>
</evidence>
<dbReference type="InterPro" id="IPR050879">
    <property type="entry name" value="Acyltransferase_3"/>
</dbReference>
<accession>A0ABR6EGB2</accession>
<keyword evidence="2" id="KW-0472">Membrane</keyword>
<keyword evidence="4" id="KW-0012">Acyltransferase</keyword>
<evidence type="ECO:0000259" key="3">
    <source>
        <dbReference type="Pfam" id="PF01757"/>
    </source>
</evidence>
<keyword evidence="2" id="KW-0812">Transmembrane</keyword>
<feature type="transmembrane region" description="Helical" evidence="2">
    <location>
        <begin position="246"/>
        <end position="266"/>
    </location>
</feature>
<dbReference type="PANTHER" id="PTHR23028:SF53">
    <property type="entry name" value="ACYL_TRANSF_3 DOMAIN-CONTAINING PROTEIN"/>
    <property type="match status" value="1"/>
</dbReference>
<feature type="transmembrane region" description="Helical" evidence="2">
    <location>
        <begin position="54"/>
        <end position="79"/>
    </location>
</feature>
<feature type="transmembrane region" description="Helical" evidence="2">
    <location>
        <begin position="304"/>
        <end position="324"/>
    </location>
</feature>